<proteinExistence type="predicted"/>
<dbReference type="RefSeq" id="WP_281252976.1">
    <property type="nucleotide sequence ID" value="NZ_OCTN01000002.1"/>
</dbReference>
<dbReference type="EMBL" id="OCTN01000002">
    <property type="protein sequence ID" value="SOH93446.1"/>
    <property type="molecule type" value="Genomic_DNA"/>
</dbReference>
<dbReference type="Proteomes" id="UP000220034">
    <property type="component" value="Unassembled WGS sequence"/>
</dbReference>
<keyword evidence="2" id="KW-1185">Reference proteome</keyword>
<gene>
    <name evidence="1" type="ORF">SAMN06273572_102122</name>
</gene>
<dbReference type="AlphaFoldDB" id="A0A2C9CQ17"/>
<organism evidence="1 2">
    <name type="scientific">Pontivivens marinum</name>
    <dbReference type="NCBI Taxonomy" id="1690039"/>
    <lineage>
        <taxon>Bacteria</taxon>
        <taxon>Pseudomonadati</taxon>
        <taxon>Pseudomonadota</taxon>
        <taxon>Alphaproteobacteria</taxon>
        <taxon>Rhodobacterales</taxon>
        <taxon>Paracoccaceae</taxon>
        <taxon>Pontivivens</taxon>
    </lineage>
</organism>
<evidence type="ECO:0000313" key="1">
    <source>
        <dbReference type="EMBL" id="SOH93446.1"/>
    </source>
</evidence>
<sequence length="41" mass="4387">MDGIIFLAVAIVAAALVIFAVTARKELDDNVDSDDHSNNNK</sequence>
<name>A0A2C9CQ17_9RHOB</name>
<accession>A0A2C9CQ17</accession>
<evidence type="ECO:0000313" key="2">
    <source>
        <dbReference type="Proteomes" id="UP000220034"/>
    </source>
</evidence>
<protein>
    <submittedName>
        <fullName evidence="1">Uncharacterized protein</fullName>
    </submittedName>
</protein>
<reference evidence="2" key="1">
    <citation type="submission" date="2017-09" db="EMBL/GenBank/DDBJ databases">
        <authorList>
            <person name="Varghese N."/>
            <person name="Submissions S."/>
        </authorList>
    </citation>
    <scope>NUCLEOTIDE SEQUENCE [LARGE SCALE GENOMIC DNA]</scope>
    <source>
        <strain evidence="2">C7</strain>
    </source>
</reference>